<dbReference type="PANTHER" id="PTHR21599">
    <property type="entry name" value="GLYCERATE KINASE"/>
    <property type="match status" value="1"/>
</dbReference>
<dbReference type="InterPro" id="IPR036129">
    <property type="entry name" value="Glycerate_kinase_sf"/>
</dbReference>
<accession>A0A1Y0F5L5</accession>
<dbReference type="GO" id="GO:0008887">
    <property type="term" value="F:glycerate kinase activity"/>
    <property type="evidence" value="ECO:0007669"/>
    <property type="project" value="UniProtKB-UniRule"/>
</dbReference>
<dbReference type="Gene3D" id="3.90.1510.10">
    <property type="entry name" value="Glycerate kinase, domain 2"/>
    <property type="match status" value="1"/>
</dbReference>
<organism evidence="5 6">
    <name type="scientific">Ligilactobacillus salivarius</name>
    <dbReference type="NCBI Taxonomy" id="1624"/>
    <lineage>
        <taxon>Bacteria</taxon>
        <taxon>Bacillati</taxon>
        <taxon>Bacillota</taxon>
        <taxon>Bacilli</taxon>
        <taxon>Lactobacillales</taxon>
        <taxon>Lactobacillaceae</taxon>
        <taxon>Ligilactobacillus</taxon>
    </lineage>
</organism>
<dbReference type="NCBIfam" id="TIGR00045">
    <property type="entry name" value="glycerate kinase"/>
    <property type="match status" value="1"/>
</dbReference>
<dbReference type="PANTHER" id="PTHR21599:SF0">
    <property type="entry name" value="GLYCERATE KINASE"/>
    <property type="match status" value="1"/>
</dbReference>
<dbReference type="RefSeq" id="WP_087448465.1">
    <property type="nucleotide sequence ID" value="NZ_CP020858.1"/>
</dbReference>
<proteinExistence type="inferred from homology"/>
<protein>
    <submittedName>
        <fullName evidence="5">Glycerate kinase</fullName>
    </submittedName>
</protein>
<dbReference type="Pfam" id="PF02595">
    <property type="entry name" value="Gly_kinase"/>
    <property type="match status" value="1"/>
</dbReference>
<dbReference type="Gene3D" id="3.40.50.10350">
    <property type="entry name" value="Glycerate kinase, domain 1"/>
    <property type="match status" value="1"/>
</dbReference>
<evidence type="ECO:0000256" key="1">
    <source>
        <dbReference type="ARBA" id="ARBA00006284"/>
    </source>
</evidence>
<keyword evidence="2 4" id="KW-0808">Transferase</keyword>
<dbReference type="PIRSF" id="PIRSF006078">
    <property type="entry name" value="GlxK"/>
    <property type="match status" value="1"/>
</dbReference>
<comment type="similarity">
    <text evidence="1 4">Belongs to the glycerate kinase type-1 family.</text>
</comment>
<sequence length="380" mass="40519">MKKFVLAPDSFKESMTAKEVCVAMEKGIRKVFSDAEIVHVPMADGGEGTVESLVDATNGYKEYVEVQGPLPKQKVRAYYGILEDKKTAVIEMAQASGLMLVDPKVRNPLVTTTYGTGELIKAALNKGVSTIIIGIGGSATVDGGIGMAQALGVKFTDKYGNNIEPTGSNLAKIDKISMENLDKRVKKVNFIIASDVENILTGKKGAAAVFGPQKGVTPDEVELLDKGLIHYAEIIRRDIGKNVEDIAGSGAAGGLGAGLIAFLDAKLQSGVEVVANTVELAEKISQADYVFTGEGGMDFQTKYGKTPFGVAQVAKKYQKPVFAEAGYLGERIEELYDIGISAIFGIVDKSESIEESLEKGPQNVERTTENIARLISSIIN</sequence>
<evidence type="ECO:0000313" key="5">
    <source>
        <dbReference type="EMBL" id="ARU18544.1"/>
    </source>
</evidence>
<dbReference type="InterPro" id="IPR018197">
    <property type="entry name" value="Glycerate_kinase_RE-like"/>
</dbReference>
<evidence type="ECO:0000256" key="4">
    <source>
        <dbReference type="PIRNR" id="PIRNR006078"/>
    </source>
</evidence>
<dbReference type="SUPFAM" id="SSF110738">
    <property type="entry name" value="Glycerate kinase I"/>
    <property type="match status" value="1"/>
</dbReference>
<dbReference type="InterPro" id="IPR018193">
    <property type="entry name" value="Glyc_kinase_flavodox-like_fold"/>
</dbReference>
<dbReference type="Proteomes" id="UP000195378">
    <property type="component" value="Chromosome"/>
</dbReference>
<evidence type="ECO:0000256" key="3">
    <source>
        <dbReference type="ARBA" id="ARBA00022777"/>
    </source>
</evidence>
<evidence type="ECO:0000256" key="2">
    <source>
        <dbReference type="ARBA" id="ARBA00022679"/>
    </source>
</evidence>
<name>A0A1Y0F5L5_9LACO</name>
<keyword evidence="3 4" id="KW-0418">Kinase</keyword>
<gene>
    <name evidence="5" type="ORF">B7R82_00335</name>
</gene>
<dbReference type="GO" id="GO:0031388">
    <property type="term" value="P:organic acid phosphorylation"/>
    <property type="evidence" value="ECO:0007669"/>
    <property type="project" value="UniProtKB-UniRule"/>
</dbReference>
<evidence type="ECO:0000313" key="6">
    <source>
        <dbReference type="Proteomes" id="UP000195378"/>
    </source>
</evidence>
<dbReference type="InterPro" id="IPR004381">
    <property type="entry name" value="Glycerate_kinase"/>
</dbReference>
<dbReference type="AlphaFoldDB" id="A0A1Y0F5L5"/>
<dbReference type="EMBL" id="CP020858">
    <property type="protein sequence ID" value="ARU18544.1"/>
    <property type="molecule type" value="Genomic_DNA"/>
</dbReference>
<reference evidence="5 6" key="1">
    <citation type="submission" date="2017-04" db="EMBL/GenBank/DDBJ databases">
        <title>Complete genome sequence of Lactobacillus salivarius ZLS006, a probiotic strain isolated from healthy piglet.</title>
        <authorList>
            <person name="Zhang D."/>
        </authorList>
    </citation>
    <scope>NUCLEOTIDE SEQUENCE [LARGE SCALE GENOMIC DNA]</scope>
    <source>
        <strain evidence="5 6">ZLS006</strain>
    </source>
</reference>